<feature type="transmembrane region" description="Helical" evidence="1">
    <location>
        <begin position="12"/>
        <end position="35"/>
    </location>
</feature>
<keyword evidence="1" id="KW-1133">Transmembrane helix</keyword>
<feature type="transmembrane region" description="Helical" evidence="1">
    <location>
        <begin position="194"/>
        <end position="215"/>
    </location>
</feature>
<keyword evidence="1" id="KW-0812">Transmembrane</keyword>
<feature type="transmembrane region" description="Helical" evidence="1">
    <location>
        <begin position="47"/>
        <end position="68"/>
    </location>
</feature>
<keyword evidence="1" id="KW-0472">Membrane</keyword>
<dbReference type="Proteomes" id="UP000243338">
    <property type="component" value="Unassembled WGS sequence"/>
</dbReference>
<proteinExistence type="predicted"/>
<protein>
    <submittedName>
        <fullName evidence="2">Uncharacterized protein</fullName>
    </submittedName>
</protein>
<sequence>MGTQETSAQSTLSYKLAFISIFIGLLALNIWIFFVQGQGTWQIKAELLLEFIAFYTFVFGFLTQTGILKNSRDLENIVRDMTSPNLYEFTRGNFVFLAILFSSLAEMLEPRKTQFNPFYLLELPLLLVVGLLMFVYAAIHIVVIIPMLYIPYAIVSVPIRNIQTSADTIGISYGNEMMAIKNIVSSNVVSIRNLLIAVPAAVFSLMSKIILTLGWNI</sequence>
<feature type="transmembrane region" description="Helical" evidence="1">
    <location>
        <begin position="125"/>
        <end position="150"/>
    </location>
</feature>
<name>A0A1I0BP13_9EURY</name>
<gene>
    <name evidence="2" type="ORF">SAMN04488587_2262</name>
</gene>
<feature type="transmembrane region" description="Helical" evidence="1">
    <location>
        <begin position="89"/>
        <end position="105"/>
    </location>
</feature>
<evidence type="ECO:0000313" key="2">
    <source>
        <dbReference type="EMBL" id="SET08720.1"/>
    </source>
</evidence>
<reference evidence="3" key="1">
    <citation type="submission" date="2016-10" db="EMBL/GenBank/DDBJ databases">
        <authorList>
            <person name="Varghese N."/>
            <person name="Submissions S."/>
        </authorList>
    </citation>
    <scope>NUCLEOTIDE SEQUENCE [LARGE SCALE GENOMIC DNA]</scope>
    <source>
        <strain evidence="3">SLH 33</strain>
    </source>
</reference>
<accession>A0A1I0BP13</accession>
<keyword evidence="3" id="KW-1185">Reference proteome</keyword>
<evidence type="ECO:0000256" key="1">
    <source>
        <dbReference type="SAM" id="Phobius"/>
    </source>
</evidence>
<organism evidence="2 3">
    <name type="scientific">Methanococcoides vulcani</name>
    <dbReference type="NCBI Taxonomy" id="1353158"/>
    <lineage>
        <taxon>Archaea</taxon>
        <taxon>Methanobacteriati</taxon>
        <taxon>Methanobacteriota</taxon>
        <taxon>Stenosarchaea group</taxon>
        <taxon>Methanomicrobia</taxon>
        <taxon>Methanosarcinales</taxon>
        <taxon>Methanosarcinaceae</taxon>
        <taxon>Methanococcoides</taxon>
    </lineage>
</organism>
<dbReference type="EMBL" id="FOHQ01000008">
    <property type="protein sequence ID" value="SET08720.1"/>
    <property type="molecule type" value="Genomic_DNA"/>
</dbReference>
<dbReference type="AlphaFoldDB" id="A0A1I0BP13"/>
<evidence type="ECO:0000313" key="3">
    <source>
        <dbReference type="Proteomes" id="UP000243338"/>
    </source>
</evidence>
<dbReference type="RefSeq" id="WP_091690705.1">
    <property type="nucleotide sequence ID" value="NZ_CAAGSJ010000002.1"/>
</dbReference>